<organism evidence="3 4">
    <name type="scientific">Phytophthora fragariae</name>
    <dbReference type="NCBI Taxonomy" id="53985"/>
    <lineage>
        <taxon>Eukaryota</taxon>
        <taxon>Sar</taxon>
        <taxon>Stramenopiles</taxon>
        <taxon>Oomycota</taxon>
        <taxon>Peronosporomycetes</taxon>
        <taxon>Peronosporales</taxon>
        <taxon>Peronosporaceae</taxon>
        <taxon>Phytophthora</taxon>
    </lineage>
</organism>
<feature type="region of interest" description="Disordered" evidence="1">
    <location>
        <begin position="1"/>
        <end position="74"/>
    </location>
</feature>
<reference evidence="3 4" key="1">
    <citation type="submission" date="2018-08" db="EMBL/GenBank/DDBJ databases">
        <title>Genomic investigation of the strawberry pathogen Phytophthora fragariae indicates pathogenicity is determined by transcriptional variation in three key races.</title>
        <authorList>
            <person name="Adams T.M."/>
            <person name="Armitage A.D."/>
            <person name="Sobczyk M.K."/>
            <person name="Bates H.J."/>
            <person name="Dunwell J.M."/>
            <person name="Nellist C.F."/>
            <person name="Harrison R.J."/>
        </authorList>
    </citation>
    <scope>NUCLEOTIDE SEQUENCE [LARGE SCALE GENOMIC DNA]</scope>
    <source>
        <strain evidence="3 4">BC-1</strain>
    </source>
</reference>
<dbReference type="Pfam" id="PF00078">
    <property type="entry name" value="RVT_1"/>
    <property type="match status" value="1"/>
</dbReference>
<comment type="caution">
    <text evidence="3">The sequence shown here is derived from an EMBL/GenBank/DDBJ whole genome shotgun (WGS) entry which is preliminary data.</text>
</comment>
<name>A0A6A3VS08_9STRA</name>
<dbReference type="SUPFAM" id="SSF56672">
    <property type="entry name" value="DNA/RNA polymerases"/>
    <property type="match status" value="1"/>
</dbReference>
<dbReference type="InterPro" id="IPR000477">
    <property type="entry name" value="RT_dom"/>
</dbReference>
<evidence type="ECO:0000256" key="1">
    <source>
        <dbReference type="SAM" id="MobiDB-lite"/>
    </source>
</evidence>
<evidence type="ECO:0000259" key="2">
    <source>
        <dbReference type="PROSITE" id="PS50878"/>
    </source>
</evidence>
<accession>A0A6A3VS08</accession>
<sequence>MCKVGSQAEEVTRSPTQSATKQIPHEDGRASATAPTPDTIPRGLPDQASDDPKPNPDPETRRGEPEGGSEVCYHDGGTLEAEEVDGEWAVLPEVSPATIEVRIEDLQVGDLTDNTEDEIRKLQDIIWVHRHLLIGKGNALPPAAVGAVCDIDVGGAAPIAQRVRKIAPQFREKVSDLLKGLLSAKIIQHSTSPWASPFVVITKKNGVDIRLCIDYRLVNGLTKLMIYPMPLINDLLEDLDKVLWYCSLDMASGFWVVSMTDRARAISAFITPFGLFEWNRMPFGLKNAPQIYQRLIDNALYGFLRIPTVADQNTLTDLFEEGHPEEAGEPSVLGRRSYIDNILVTAGSWDLLCDRVKALLEACDKWIICISVAKSFWGLKKVDYLGHRVSDEGLEAHPKDLSALTDLPFPRTLRAMQSFLGSLNYYGRFIEDMAIYASVLYELREVDFAAIRDEPDAKGLVRPLWLRRINRMTKQLRILSGLKRRRRSRS</sequence>
<dbReference type="InterPro" id="IPR043128">
    <property type="entry name" value="Rev_trsase/Diguanyl_cyclase"/>
</dbReference>
<feature type="compositionally biased region" description="Basic and acidic residues" evidence="1">
    <location>
        <begin position="50"/>
        <end position="65"/>
    </location>
</feature>
<dbReference type="PANTHER" id="PTHR33064">
    <property type="entry name" value="POL PROTEIN"/>
    <property type="match status" value="1"/>
</dbReference>
<dbReference type="InterPro" id="IPR043502">
    <property type="entry name" value="DNA/RNA_pol_sf"/>
</dbReference>
<gene>
    <name evidence="3" type="ORF">PF002_g29996</name>
</gene>
<evidence type="ECO:0000313" key="4">
    <source>
        <dbReference type="Proteomes" id="UP000440367"/>
    </source>
</evidence>
<proteinExistence type="predicted"/>
<dbReference type="EMBL" id="QXGD01004402">
    <property type="protein sequence ID" value="KAE9170788.1"/>
    <property type="molecule type" value="Genomic_DNA"/>
</dbReference>
<dbReference type="CDD" id="cd01647">
    <property type="entry name" value="RT_LTR"/>
    <property type="match status" value="1"/>
</dbReference>
<protein>
    <recommendedName>
        <fullName evidence="2">Reverse transcriptase domain-containing protein</fullName>
    </recommendedName>
</protein>
<dbReference type="Proteomes" id="UP000440367">
    <property type="component" value="Unassembled WGS sequence"/>
</dbReference>
<feature type="domain" description="Reverse transcriptase" evidence="2">
    <location>
        <begin position="182"/>
        <end position="389"/>
    </location>
</feature>
<evidence type="ECO:0000313" key="3">
    <source>
        <dbReference type="EMBL" id="KAE9170788.1"/>
    </source>
</evidence>
<dbReference type="AlphaFoldDB" id="A0A6A3VS08"/>
<dbReference type="Gene3D" id="3.30.70.270">
    <property type="match status" value="2"/>
</dbReference>
<dbReference type="PROSITE" id="PS50878">
    <property type="entry name" value="RT_POL"/>
    <property type="match status" value="1"/>
</dbReference>
<dbReference type="PANTHER" id="PTHR33064:SF37">
    <property type="entry name" value="RIBONUCLEASE H"/>
    <property type="match status" value="1"/>
</dbReference>
<dbReference type="Gene3D" id="3.10.10.10">
    <property type="entry name" value="HIV Type 1 Reverse Transcriptase, subunit A, domain 1"/>
    <property type="match status" value="1"/>
</dbReference>
<dbReference type="InterPro" id="IPR051320">
    <property type="entry name" value="Viral_Replic_Matur_Polypro"/>
</dbReference>